<protein>
    <submittedName>
        <fullName evidence="8">Membrane protein involved in the export of O-antigen and teichoic acid</fullName>
    </submittedName>
</protein>
<dbReference type="PANTHER" id="PTHR30250:SF10">
    <property type="entry name" value="LIPOPOLYSACCHARIDE BIOSYNTHESIS PROTEIN WZXC"/>
    <property type="match status" value="1"/>
</dbReference>
<feature type="transmembrane region" description="Helical" evidence="7">
    <location>
        <begin position="296"/>
        <end position="318"/>
    </location>
</feature>
<name>A0A2U3PXL1_9BRAD</name>
<dbReference type="GO" id="GO:0005886">
    <property type="term" value="C:plasma membrane"/>
    <property type="evidence" value="ECO:0007669"/>
    <property type="project" value="UniProtKB-SubCell"/>
</dbReference>
<feature type="transmembrane region" description="Helical" evidence="7">
    <location>
        <begin position="324"/>
        <end position="345"/>
    </location>
</feature>
<keyword evidence="3" id="KW-1003">Cell membrane</keyword>
<evidence type="ECO:0000256" key="3">
    <source>
        <dbReference type="ARBA" id="ARBA00022475"/>
    </source>
</evidence>
<dbReference type="KEGG" id="bvz:BRAD3257_2842"/>
<feature type="transmembrane region" description="Helical" evidence="7">
    <location>
        <begin position="213"/>
        <end position="236"/>
    </location>
</feature>
<feature type="transmembrane region" description="Helical" evidence="7">
    <location>
        <begin position="45"/>
        <end position="70"/>
    </location>
</feature>
<dbReference type="RefSeq" id="WP_244607939.1">
    <property type="nucleotide sequence ID" value="NZ_LS398110.1"/>
</dbReference>
<evidence type="ECO:0000256" key="4">
    <source>
        <dbReference type="ARBA" id="ARBA00022692"/>
    </source>
</evidence>
<dbReference type="Pfam" id="PF13440">
    <property type="entry name" value="Polysacc_synt_3"/>
    <property type="match status" value="1"/>
</dbReference>
<feature type="transmembrane region" description="Helical" evidence="7">
    <location>
        <begin position="118"/>
        <end position="138"/>
    </location>
</feature>
<dbReference type="PANTHER" id="PTHR30250">
    <property type="entry name" value="PST FAMILY PREDICTED COLANIC ACID TRANSPORTER"/>
    <property type="match status" value="1"/>
</dbReference>
<feature type="transmembrane region" description="Helical" evidence="7">
    <location>
        <begin position="82"/>
        <end position="106"/>
    </location>
</feature>
<evidence type="ECO:0000256" key="7">
    <source>
        <dbReference type="SAM" id="Phobius"/>
    </source>
</evidence>
<evidence type="ECO:0000313" key="9">
    <source>
        <dbReference type="Proteomes" id="UP000246085"/>
    </source>
</evidence>
<organism evidence="8 9">
    <name type="scientific">Bradyrhizobium vignae</name>
    <dbReference type="NCBI Taxonomy" id="1549949"/>
    <lineage>
        <taxon>Bacteria</taxon>
        <taxon>Pseudomonadati</taxon>
        <taxon>Pseudomonadota</taxon>
        <taxon>Alphaproteobacteria</taxon>
        <taxon>Hyphomicrobiales</taxon>
        <taxon>Nitrobacteraceae</taxon>
        <taxon>Bradyrhizobium</taxon>
    </lineage>
</organism>
<keyword evidence="6 7" id="KW-0472">Membrane</keyword>
<feature type="transmembrane region" description="Helical" evidence="7">
    <location>
        <begin position="446"/>
        <end position="466"/>
    </location>
</feature>
<dbReference type="AlphaFoldDB" id="A0A2U3PXL1"/>
<dbReference type="InterPro" id="IPR050833">
    <property type="entry name" value="Poly_Biosynth_Transport"/>
</dbReference>
<comment type="similarity">
    <text evidence="2">Belongs to the polysaccharide synthase family.</text>
</comment>
<evidence type="ECO:0000256" key="6">
    <source>
        <dbReference type="ARBA" id="ARBA00023136"/>
    </source>
</evidence>
<feature type="transmembrane region" description="Helical" evidence="7">
    <location>
        <begin position="21"/>
        <end position="39"/>
    </location>
</feature>
<keyword evidence="4 7" id="KW-0812">Transmembrane</keyword>
<reference evidence="8 9" key="1">
    <citation type="submission" date="2018-03" db="EMBL/GenBank/DDBJ databases">
        <authorList>
            <person name="Gully D."/>
        </authorList>
    </citation>
    <scope>NUCLEOTIDE SEQUENCE [LARGE SCALE GENOMIC DNA]</scope>
    <source>
        <strain evidence="8">ORS3257</strain>
    </source>
</reference>
<evidence type="ECO:0000256" key="5">
    <source>
        <dbReference type="ARBA" id="ARBA00022989"/>
    </source>
</evidence>
<comment type="subcellular location">
    <subcellularLocation>
        <location evidence="1">Cell membrane</location>
        <topology evidence="1">Multi-pass membrane protein</topology>
    </subcellularLocation>
</comment>
<sequence length="496" mass="52857">MADDAMRSVQRSILFSALDRYIGLMLVFVATAVLARLLSPEEFGIYAVVNAITSIIAACFQEFAGASYLIQKRELSRASVQTTFTVNLVISAATAFMLFVFAQPIARLFELDGLRQGIEISALNFLLLPFSGTIAALFRREMQFGTLAICNLAAGATIAGVSIALALAHFSYMAPLWGAVAGNAVLAVMLLIWRREFGAMRPSLVDFREIIGFGLYSGAVSVVNVFYCLAPQLFLARVLDFTAVGLYSRATASTQIFDKLVTQVISPVVMPAVVARSKAGGDLKAVYLEAIQLLSAVQWPFLAFMAIMARPIILIWLGPTWLEIVPLVQLLCVGNLALFAACLTYPVFIAVGRVQDALISSLISLPPSLLVVFGASFLGVHAVAATALVTLPFQAAVAFHFLGRHLDIRPGEFVRTLLRSGAVTALVIAGASICAALTAAQGLSPLAGLASAFSVAALCWWLGLAVTGHPLLQQFHYAAAGLARMAPGLWPSRTAP</sequence>
<dbReference type="Proteomes" id="UP000246085">
    <property type="component" value="Chromosome BRAD3257"/>
</dbReference>
<evidence type="ECO:0000256" key="1">
    <source>
        <dbReference type="ARBA" id="ARBA00004651"/>
    </source>
</evidence>
<keyword evidence="5 7" id="KW-1133">Transmembrane helix</keyword>
<accession>A0A2U3PXL1</accession>
<feature type="transmembrane region" description="Helical" evidence="7">
    <location>
        <begin position="422"/>
        <end position="440"/>
    </location>
</feature>
<gene>
    <name evidence="8" type="ORF">BRAD3257_2842</name>
</gene>
<proteinExistence type="inferred from homology"/>
<dbReference type="EMBL" id="LS398110">
    <property type="protein sequence ID" value="SPP93905.1"/>
    <property type="molecule type" value="Genomic_DNA"/>
</dbReference>
<feature type="transmembrane region" description="Helical" evidence="7">
    <location>
        <begin position="174"/>
        <end position="193"/>
    </location>
</feature>
<feature type="transmembrane region" description="Helical" evidence="7">
    <location>
        <begin position="145"/>
        <end position="168"/>
    </location>
</feature>
<evidence type="ECO:0000313" key="8">
    <source>
        <dbReference type="EMBL" id="SPP93905.1"/>
    </source>
</evidence>
<evidence type="ECO:0000256" key="2">
    <source>
        <dbReference type="ARBA" id="ARBA00007430"/>
    </source>
</evidence>